<keyword evidence="4" id="KW-0418">Kinase</keyword>
<gene>
    <name evidence="9" type="ORF">GPECTOR_13g632</name>
</gene>
<evidence type="ECO:0000256" key="3">
    <source>
        <dbReference type="ARBA" id="ARBA00022741"/>
    </source>
</evidence>
<feature type="region of interest" description="Disordered" evidence="7">
    <location>
        <begin position="482"/>
        <end position="552"/>
    </location>
</feature>
<dbReference type="GO" id="GO:0005524">
    <property type="term" value="F:ATP binding"/>
    <property type="evidence" value="ECO:0007669"/>
    <property type="project" value="UniProtKB-UniRule"/>
</dbReference>
<feature type="region of interest" description="Disordered" evidence="7">
    <location>
        <begin position="688"/>
        <end position="716"/>
    </location>
</feature>
<evidence type="ECO:0000256" key="7">
    <source>
        <dbReference type="SAM" id="MobiDB-lite"/>
    </source>
</evidence>
<dbReference type="PROSITE" id="PS00107">
    <property type="entry name" value="PROTEIN_KINASE_ATP"/>
    <property type="match status" value="1"/>
</dbReference>
<evidence type="ECO:0000256" key="2">
    <source>
        <dbReference type="ARBA" id="ARBA00022679"/>
    </source>
</evidence>
<dbReference type="PROSITE" id="PS00108">
    <property type="entry name" value="PROTEIN_KINASE_ST"/>
    <property type="match status" value="1"/>
</dbReference>
<reference evidence="10" key="1">
    <citation type="journal article" date="2016" name="Nat. Commun.">
        <title>The Gonium pectorale genome demonstrates co-option of cell cycle regulation during the evolution of multicellularity.</title>
        <authorList>
            <person name="Hanschen E.R."/>
            <person name="Marriage T.N."/>
            <person name="Ferris P.J."/>
            <person name="Hamaji T."/>
            <person name="Toyoda A."/>
            <person name="Fujiyama A."/>
            <person name="Neme R."/>
            <person name="Noguchi H."/>
            <person name="Minakuchi Y."/>
            <person name="Suzuki M."/>
            <person name="Kawai-Toyooka H."/>
            <person name="Smith D.R."/>
            <person name="Sparks H."/>
            <person name="Anderson J."/>
            <person name="Bakaric R."/>
            <person name="Luria V."/>
            <person name="Karger A."/>
            <person name="Kirschner M.W."/>
            <person name="Durand P.M."/>
            <person name="Michod R.E."/>
            <person name="Nozaki H."/>
            <person name="Olson B.J."/>
        </authorList>
    </citation>
    <scope>NUCLEOTIDE SEQUENCE [LARGE SCALE GENOMIC DNA]</scope>
    <source>
        <strain evidence="10">NIES-2863</strain>
    </source>
</reference>
<dbReference type="GO" id="GO:0004674">
    <property type="term" value="F:protein serine/threonine kinase activity"/>
    <property type="evidence" value="ECO:0007669"/>
    <property type="project" value="UniProtKB-KW"/>
</dbReference>
<feature type="domain" description="Protein kinase" evidence="8">
    <location>
        <begin position="254"/>
        <end position="680"/>
    </location>
</feature>
<name>A0A150GMZ1_GONPE</name>
<keyword evidence="10" id="KW-1185">Reference proteome</keyword>
<dbReference type="SMART" id="SM00220">
    <property type="entry name" value="S_TKc"/>
    <property type="match status" value="1"/>
</dbReference>
<dbReference type="InterPro" id="IPR000719">
    <property type="entry name" value="Prot_kinase_dom"/>
</dbReference>
<dbReference type="PANTHER" id="PTHR44329:SF214">
    <property type="entry name" value="PROTEIN KINASE DOMAIN-CONTAINING PROTEIN"/>
    <property type="match status" value="1"/>
</dbReference>
<dbReference type="InterPro" id="IPR051681">
    <property type="entry name" value="Ser/Thr_Kinases-Pseudokinases"/>
</dbReference>
<keyword evidence="1" id="KW-0723">Serine/threonine-protein kinase</keyword>
<evidence type="ECO:0000313" key="9">
    <source>
        <dbReference type="EMBL" id="KXZ51145.1"/>
    </source>
</evidence>
<dbReference type="Pfam" id="PF00069">
    <property type="entry name" value="Pkinase"/>
    <property type="match status" value="1"/>
</dbReference>
<dbReference type="Pfam" id="PF07714">
    <property type="entry name" value="PK_Tyr_Ser-Thr"/>
    <property type="match status" value="1"/>
</dbReference>
<feature type="compositionally biased region" description="Low complexity" evidence="7">
    <location>
        <begin position="688"/>
        <end position="697"/>
    </location>
</feature>
<proteinExistence type="predicted"/>
<keyword evidence="2" id="KW-0808">Transferase</keyword>
<keyword evidence="5 6" id="KW-0067">ATP-binding</keyword>
<feature type="compositionally biased region" description="Low complexity" evidence="7">
    <location>
        <begin position="706"/>
        <end position="716"/>
    </location>
</feature>
<dbReference type="InterPro" id="IPR001245">
    <property type="entry name" value="Ser-Thr/Tyr_kinase_cat_dom"/>
</dbReference>
<dbReference type="EMBL" id="LSYV01000014">
    <property type="protein sequence ID" value="KXZ51145.1"/>
    <property type="molecule type" value="Genomic_DNA"/>
</dbReference>
<dbReference type="STRING" id="33097.A0A150GMZ1"/>
<dbReference type="PROSITE" id="PS50011">
    <property type="entry name" value="PROTEIN_KINASE_DOM"/>
    <property type="match status" value="1"/>
</dbReference>
<organism evidence="9 10">
    <name type="scientific">Gonium pectorale</name>
    <name type="common">Green alga</name>
    <dbReference type="NCBI Taxonomy" id="33097"/>
    <lineage>
        <taxon>Eukaryota</taxon>
        <taxon>Viridiplantae</taxon>
        <taxon>Chlorophyta</taxon>
        <taxon>core chlorophytes</taxon>
        <taxon>Chlorophyceae</taxon>
        <taxon>CS clade</taxon>
        <taxon>Chlamydomonadales</taxon>
        <taxon>Volvocaceae</taxon>
        <taxon>Gonium</taxon>
    </lineage>
</organism>
<evidence type="ECO:0000256" key="1">
    <source>
        <dbReference type="ARBA" id="ARBA00022527"/>
    </source>
</evidence>
<keyword evidence="3 6" id="KW-0547">Nucleotide-binding</keyword>
<comment type="caution">
    <text evidence="9">The sequence shown here is derived from an EMBL/GenBank/DDBJ whole genome shotgun (WGS) entry which is preliminary data.</text>
</comment>
<dbReference type="InterPro" id="IPR008271">
    <property type="entry name" value="Ser/Thr_kinase_AS"/>
</dbReference>
<dbReference type="InterPro" id="IPR011009">
    <property type="entry name" value="Kinase-like_dom_sf"/>
</dbReference>
<dbReference type="OrthoDB" id="4062651at2759"/>
<dbReference type="SUPFAM" id="SSF56112">
    <property type="entry name" value="Protein kinase-like (PK-like)"/>
    <property type="match status" value="1"/>
</dbReference>
<evidence type="ECO:0000256" key="6">
    <source>
        <dbReference type="PROSITE-ProRule" id="PRU10141"/>
    </source>
</evidence>
<dbReference type="Proteomes" id="UP000075714">
    <property type="component" value="Unassembled WGS sequence"/>
</dbReference>
<feature type="compositionally biased region" description="Polar residues" evidence="7">
    <location>
        <begin position="505"/>
        <end position="520"/>
    </location>
</feature>
<accession>A0A150GMZ1</accession>
<evidence type="ECO:0000259" key="8">
    <source>
        <dbReference type="PROSITE" id="PS50011"/>
    </source>
</evidence>
<dbReference type="PANTHER" id="PTHR44329">
    <property type="entry name" value="SERINE/THREONINE-PROTEIN KINASE TNNI3K-RELATED"/>
    <property type="match status" value="1"/>
</dbReference>
<sequence length="746" mass="75213">MASLTVAGRGQYTTILDLDYASARVALVEPGVELRLQGLELRNGRARTGFGVDLLDQSAAGTRVVLHDVAAFTFACLPLDLFLAAALATARPPDLPYGAFGRPQQAERGSTWCRTTPAVAACYNTTLFATDVALSISPQVLPGVYGSGGYVLWGLNTSLADSSHGGSVYLRSRTDASDASAGATVYGSSVATGGGAAADVALRIANSGGGGDSSSATRAAANSAAAAAWLQSLQGRSLVPVGDIWIGTGGRWALEPNSILGGGSFGKVFRGAWRGRQVAVKVLSYDSEVATAVHNEAMLSMTLRHPNIVAALHWLCIAADGGARGCSSGSVAALAAAALSATASDAPEQALPSAGSSHGFLVMELCEGGSLGAWRRSAWREAGDLPDLSLLLPWALDIARGMAFLHAVGVCHGDLKLNNVMLSRSNGPASSSTPLASHSAPYTPFVTPHARRAAVPVPPAAAGTMSSDAALVSPHVSAALPLAAPPTGTPGPGLSDGPWRPITPASCSEQPPTGSGTGTSWLDPGGAAGASSARLEALSPSEPRPTPAAGPGAGLANRWVAKVGDFGLARVLGADASHVSTRPHGTSSHLAPEVWAEGHLSQQADVYAFGVTLWELATGEKPWRGLRAGRILHAVMLRGSRPPLPPWLPPAYAAIVQACWAQAPRDRPSFAAIVEQLEALAASTAAAATPPQSASVGAGPGGGGTPRSAAAQEAPGGAAAAAAATAAAAAADLLARAAVIRVTPQK</sequence>
<dbReference type="Gene3D" id="1.10.510.10">
    <property type="entry name" value="Transferase(Phosphotransferase) domain 1"/>
    <property type="match status" value="2"/>
</dbReference>
<dbReference type="InterPro" id="IPR017441">
    <property type="entry name" value="Protein_kinase_ATP_BS"/>
</dbReference>
<evidence type="ECO:0000256" key="5">
    <source>
        <dbReference type="ARBA" id="ARBA00022840"/>
    </source>
</evidence>
<feature type="binding site" evidence="6">
    <location>
        <position position="281"/>
    </location>
    <ligand>
        <name>ATP</name>
        <dbReference type="ChEBI" id="CHEBI:30616"/>
    </ligand>
</feature>
<protein>
    <recommendedName>
        <fullName evidence="8">Protein kinase domain-containing protein</fullName>
    </recommendedName>
</protein>
<dbReference type="AlphaFoldDB" id="A0A150GMZ1"/>
<dbReference type="Gene3D" id="3.30.200.20">
    <property type="entry name" value="Phosphorylase Kinase, domain 1"/>
    <property type="match status" value="1"/>
</dbReference>
<evidence type="ECO:0000313" key="10">
    <source>
        <dbReference type="Proteomes" id="UP000075714"/>
    </source>
</evidence>
<evidence type="ECO:0000256" key="4">
    <source>
        <dbReference type="ARBA" id="ARBA00022777"/>
    </source>
</evidence>